<evidence type="ECO:0000313" key="1">
    <source>
        <dbReference type="EMBL" id="OPF19785.1"/>
    </source>
</evidence>
<organism evidence="1 2">
    <name type="scientific">Microcystis aeruginosa KW</name>
    <dbReference type="NCBI Taxonomy" id="1960155"/>
    <lineage>
        <taxon>Bacteria</taxon>
        <taxon>Bacillati</taxon>
        <taxon>Cyanobacteriota</taxon>
        <taxon>Cyanophyceae</taxon>
        <taxon>Oscillatoriophycideae</taxon>
        <taxon>Chroococcales</taxon>
        <taxon>Microcystaceae</taxon>
        <taxon>Microcystis</taxon>
    </lineage>
</organism>
<dbReference type="AlphaFoldDB" id="A0A1V4BYU7"/>
<accession>A0A1V4BYU7</accession>
<gene>
    <name evidence="1" type="ORF">B1L04_03105</name>
</gene>
<dbReference type="RefSeq" id="WP_079205746.1">
    <property type="nucleotide sequence ID" value="NZ_MVGR01000002.1"/>
</dbReference>
<dbReference type="Pfam" id="PF10134">
    <property type="entry name" value="RPA"/>
    <property type="match status" value="1"/>
</dbReference>
<dbReference type="EMBL" id="MVGR01000002">
    <property type="protein sequence ID" value="OPF19785.1"/>
    <property type="molecule type" value="Genomic_DNA"/>
</dbReference>
<dbReference type="InterPro" id="IPR018777">
    <property type="entry name" value="Replication_initiator_prot_A"/>
</dbReference>
<protein>
    <submittedName>
        <fullName evidence="1">Uncharacterized protein</fullName>
    </submittedName>
</protein>
<name>A0A1V4BYU7_MICAE</name>
<comment type="caution">
    <text evidence="1">The sequence shown here is derived from an EMBL/GenBank/DDBJ whole genome shotgun (WGS) entry which is preliminary data.</text>
</comment>
<evidence type="ECO:0000313" key="2">
    <source>
        <dbReference type="Proteomes" id="UP000189835"/>
    </source>
</evidence>
<reference evidence="1 2" key="1">
    <citation type="submission" date="2017-02" db="EMBL/GenBank/DDBJ databases">
        <title>Genome sequence of Microcystis aeruginosa KW.</title>
        <authorList>
            <person name="Oh H.-M."/>
            <person name="Ahn C.-Y."/>
            <person name="Jeong H."/>
            <person name="Srivastava A."/>
            <person name="Lee H.-G."/>
            <person name="Kang S.-R."/>
        </authorList>
    </citation>
    <scope>NUCLEOTIDE SEQUENCE [LARGE SCALE GENOMIC DNA]</scope>
    <source>
        <strain evidence="1 2">KW</strain>
    </source>
</reference>
<sequence>MPKKERLQEKNIDKILETCQKFGLKEETIQKIALEHQTKAQTTSRKEKLANLKAVEPVCLTRYRNARFIMANPLFSCDQKKRIEPIEYRFFDSEGHERFVQVTANATYGMATQRDADIIRFAISKIGEIGQQTGHYPDTIEESAYAILKAIGKNNKKENYVWLREAVQRLSGHVIHTNTLTSDHKTIFLESIAGFEWVEHESRTIKKLKIRLAKRLINTIRDRGILAIDKSVIEESGSLKKRIFELVHVHMGTKNEWEIGLEKLKQIIPYNAESKYFKKEIKRCDLPYKLTFRTNRSKQQIIRFQRLPE</sequence>
<dbReference type="Proteomes" id="UP000189835">
    <property type="component" value="Unassembled WGS sequence"/>
</dbReference>
<proteinExistence type="predicted"/>